<evidence type="ECO:0000256" key="1">
    <source>
        <dbReference type="SAM" id="MobiDB-lite"/>
    </source>
</evidence>
<gene>
    <name evidence="2" type="ORF">B296_00005518</name>
</gene>
<comment type="caution">
    <text evidence="2">The sequence shown here is derived from an EMBL/GenBank/DDBJ whole genome shotgun (WGS) entry which is preliminary data.</text>
</comment>
<feature type="region of interest" description="Disordered" evidence="1">
    <location>
        <begin position="1"/>
        <end position="31"/>
    </location>
</feature>
<proteinExistence type="predicted"/>
<reference evidence="2 3" key="1">
    <citation type="journal article" date="2014" name="Agronomy (Basel)">
        <title>A Draft Genome Sequence for Ensete ventricosum, the Drought-Tolerant Tree Against Hunger.</title>
        <authorList>
            <person name="Harrison J."/>
            <person name="Moore K.A."/>
            <person name="Paszkiewicz K."/>
            <person name="Jones T."/>
            <person name="Grant M."/>
            <person name="Ambacheew D."/>
            <person name="Muzemil S."/>
            <person name="Studholme D.J."/>
        </authorList>
    </citation>
    <scope>NUCLEOTIDE SEQUENCE [LARGE SCALE GENOMIC DNA]</scope>
</reference>
<protein>
    <submittedName>
        <fullName evidence="2">Uncharacterized protein</fullName>
    </submittedName>
</protein>
<organism evidence="2 3">
    <name type="scientific">Ensete ventricosum</name>
    <name type="common">Abyssinian banana</name>
    <name type="synonym">Musa ensete</name>
    <dbReference type="NCBI Taxonomy" id="4639"/>
    <lineage>
        <taxon>Eukaryota</taxon>
        <taxon>Viridiplantae</taxon>
        <taxon>Streptophyta</taxon>
        <taxon>Embryophyta</taxon>
        <taxon>Tracheophyta</taxon>
        <taxon>Spermatophyta</taxon>
        <taxon>Magnoliopsida</taxon>
        <taxon>Liliopsida</taxon>
        <taxon>Zingiberales</taxon>
        <taxon>Musaceae</taxon>
        <taxon>Ensete</taxon>
    </lineage>
</organism>
<dbReference type="AlphaFoldDB" id="A0A427ADI9"/>
<name>A0A427ADI9_ENSVE</name>
<dbReference type="Proteomes" id="UP000287651">
    <property type="component" value="Unassembled WGS sequence"/>
</dbReference>
<evidence type="ECO:0000313" key="3">
    <source>
        <dbReference type="Proteomes" id="UP000287651"/>
    </source>
</evidence>
<accession>A0A427ADI9</accession>
<evidence type="ECO:0000313" key="2">
    <source>
        <dbReference type="EMBL" id="RRT74303.1"/>
    </source>
</evidence>
<dbReference type="EMBL" id="AMZH03002812">
    <property type="protein sequence ID" value="RRT74303.1"/>
    <property type="molecule type" value="Genomic_DNA"/>
</dbReference>
<sequence length="86" mass="9439">MTTTFRGTTLRPLPDLAAKGHKDAPMEEVGDPCSLPKAWLSSADKRLKAEVSPEIRGIVTFDMVKAGLHCSLRMSRQMLPLLLTFG</sequence>